<dbReference type="Proteomes" id="UP001477870">
    <property type="component" value="Unassembled WGS sequence"/>
</dbReference>
<evidence type="ECO:0000313" key="1">
    <source>
        <dbReference type="EMBL" id="MEM5502230.1"/>
    </source>
</evidence>
<proteinExistence type="predicted"/>
<dbReference type="RefSeq" id="WP_342848570.1">
    <property type="nucleotide sequence ID" value="NZ_JBBMQO010000006.1"/>
</dbReference>
<keyword evidence="2" id="KW-1185">Reference proteome</keyword>
<comment type="caution">
    <text evidence="1">The sequence shown here is derived from an EMBL/GenBank/DDBJ whole genome shotgun (WGS) entry which is preliminary data.</text>
</comment>
<dbReference type="EMBL" id="JBBMQO010000006">
    <property type="protein sequence ID" value="MEM5502230.1"/>
    <property type="molecule type" value="Genomic_DNA"/>
</dbReference>
<evidence type="ECO:0000313" key="2">
    <source>
        <dbReference type="Proteomes" id="UP001477870"/>
    </source>
</evidence>
<protein>
    <recommendedName>
        <fullName evidence="3">HTH merR-type domain-containing protein</fullName>
    </recommendedName>
</protein>
<accession>A0ABU9T7Y6</accession>
<name>A0ABU9T7Y6_9HYPH</name>
<reference evidence="1 2" key="1">
    <citation type="submission" date="2024-03" db="EMBL/GenBank/DDBJ databases">
        <title>Community enrichment and isolation of bacterial strains for fucoidan degradation.</title>
        <authorList>
            <person name="Sichert A."/>
        </authorList>
    </citation>
    <scope>NUCLEOTIDE SEQUENCE [LARGE SCALE GENOMIC DNA]</scope>
    <source>
        <strain evidence="1 2">AS62</strain>
    </source>
</reference>
<gene>
    <name evidence="1" type="ORF">WNY59_11565</name>
</gene>
<organism evidence="1 2">
    <name type="scientific">Ahrensia kielensis</name>
    <dbReference type="NCBI Taxonomy" id="76980"/>
    <lineage>
        <taxon>Bacteria</taxon>
        <taxon>Pseudomonadati</taxon>
        <taxon>Pseudomonadota</taxon>
        <taxon>Alphaproteobacteria</taxon>
        <taxon>Hyphomicrobiales</taxon>
        <taxon>Ahrensiaceae</taxon>
        <taxon>Ahrensia</taxon>
    </lineage>
</organism>
<evidence type="ECO:0008006" key="3">
    <source>
        <dbReference type="Google" id="ProtNLM"/>
    </source>
</evidence>
<sequence length="143" mass="15963">MVSKPTELTFSGPISQDSITLQMSNTKKLKIPSQFSKNTKYFCIFDSHFRPEGKSTGSKVQHKRPNVRPILYKRISAAAALDISPATFDLWVEQGLVPKGQKIGGLRMWRISELEAAVDDLIEGLSNKNEHLDHGAAFEDFEG</sequence>